<name>A0A914BCR5_PATMI</name>
<feature type="region of interest" description="Disordered" evidence="1">
    <location>
        <begin position="206"/>
        <end position="492"/>
    </location>
</feature>
<feature type="compositionally biased region" description="Polar residues" evidence="1">
    <location>
        <begin position="21"/>
        <end position="36"/>
    </location>
</feature>
<feature type="compositionally biased region" description="Basic and acidic residues" evidence="1">
    <location>
        <begin position="443"/>
        <end position="460"/>
    </location>
</feature>
<feature type="compositionally biased region" description="Polar residues" evidence="1">
    <location>
        <begin position="421"/>
        <end position="434"/>
    </location>
</feature>
<accession>A0A914BCR5</accession>
<sequence>MKPDQHRKKRSAQYKRKHGISQKTDATKSKANSSSAVKCADASDTSTRPKESGQNLKESNHNSSSDRHDTYRARNRDFTQDESEEVRSFARRKIESNWDRYEPLDDDVDESYNYDGLKGADFKALLSLTGDASSQFRFKDEQLWEEEESDLEKTQESEGIPAIDCHDLSQRLMAIPLQVRLNIDCVFFEPPTLKSFEELASRHKEKLDSGESSVWTPVSSDKSSPIFSARNQAVDAGGSDSICLDSDEEEEVKDETSRPREEEKEPPLDLSISHSQDNVKHSSLPELSRGLQDVPDTDKEPIQDAPATPDVRSGLDKSEHLEDDEMFVNREQTAAEARKCNVGREDQPGTQEQSETTVDPVSNQGEIDNSDTRSTLQSHTKLAVVSPPKIQAKTKPLSEPKTDDIDDDDDELNFLLGLENPVQTRSKPDVTSGQLEEDEGILDEGRERPASQPVDADKKPKPGHVQALLKTESTSQNGTDSLEDWLDSVLDD</sequence>
<feature type="compositionally biased region" description="Polar residues" evidence="1">
    <location>
        <begin position="210"/>
        <end position="231"/>
    </location>
</feature>
<evidence type="ECO:0000313" key="2">
    <source>
        <dbReference type="EnsemblMetazoa" id="XP_038073227.1"/>
    </source>
</evidence>
<dbReference type="GO" id="GO:0010972">
    <property type="term" value="P:negative regulation of G2/M transition of mitotic cell cycle"/>
    <property type="evidence" value="ECO:0007669"/>
    <property type="project" value="TreeGrafter"/>
</dbReference>
<reference evidence="2" key="1">
    <citation type="submission" date="2022-11" db="UniProtKB">
        <authorList>
            <consortium name="EnsemblMetazoa"/>
        </authorList>
    </citation>
    <scope>IDENTIFICATION</scope>
</reference>
<dbReference type="EnsemblMetazoa" id="XM_038217299.1">
    <property type="protein sequence ID" value="XP_038073227.1"/>
    <property type="gene ID" value="LOC119741516"/>
</dbReference>
<dbReference type="OMA" id="NWDRYEP"/>
<feature type="compositionally biased region" description="Polar residues" evidence="1">
    <location>
        <begin position="348"/>
        <end position="380"/>
    </location>
</feature>
<feature type="compositionally biased region" description="Basic and acidic residues" evidence="1">
    <location>
        <begin position="58"/>
        <end position="86"/>
    </location>
</feature>
<feature type="compositionally biased region" description="Basic and acidic residues" evidence="1">
    <location>
        <begin position="254"/>
        <end position="267"/>
    </location>
</feature>
<dbReference type="OrthoDB" id="10072262at2759"/>
<feature type="compositionally biased region" description="Acidic residues" evidence="1">
    <location>
        <begin position="481"/>
        <end position="492"/>
    </location>
</feature>
<keyword evidence="3" id="KW-1185">Reference proteome</keyword>
<evidence type="ECO:0000313" key="3">
    <source>
        <dbReference type="Proteomes" id="UP000887568"/>
    </source>
</evidence>
<dbReference type="AlphaFoldDB" id="A0A914BCR5"/>
<dbReference type="PANTHER" id="PTHR16524">
    <property type="entry name" value="CELL DEATH REGULATOR AVEN"/>
    <property type="match status" value="1"/>
</dbReference>
<feature type="compositionally biased region" description="Basic residues" evidence="1">
    <location>
        <begin position="1"/>
        <end position="20"/>
    </location>
</feature>
<feature type="region of interest" description="Disordered" evidence="1">
    <location>
        <begin position="1"/>
        <end position="86"/>
    </location>
</feature>
<protein>
    <submittedName>
        <fullName evidence="2">Uncharacterized protein</fullName>
    </submittedName>
</protein>
<dbReference type="PANTHER" id="PTHR16524:SF2">
    <property type="entry name" value="CELL DEATH REGULATOR AVEN"/>
    <property type="match status" value="1"/>
</dbReference>
<feature type="compositionally biased region" description="Basic and acidic residues" evidence="1">
    <location>
        <begin position="336"/>
        <end position="347"/>
    </location>
</feature>
<dbReference type="RefSeq" id="XP_038073227.1">
    <property type="nucleotide sequence ID" value="XM_038217299.1"/>
</dbReference>
<proteinExistence type="predicted"/>
<dbReference type="Proteomes" id="UP000887568">
    <property type="component" value="Unplaced"/>
</dbReference>
<dbReference type="InterPro" id="IPR026187">
    <property type="entry name" value="Aven"/>
</dbReference>
<evidence type="ECO:0000256" key="1">
    <source>
        <dbReference type="SAM" id="MobiDB-lite"/>
    </source>
</evidence>
<feature type="compositionally biased region" description="Polar residues" evidence="1">
    <location>
        <begin position="471"/>
        <end position="480"/>
    </location>
</feature>
<organism evidence="2 3">
    <name type="scientific">Patiria miniata</name>
    <name type="common">Bat star</name>
    <name type="synonym">Asterina miniata</name>
    <dbReference type="NCBI Taxonomy" id="46514"/>
    <lineage>
        <taxon>Eukaryota</taxon>
        <taxon>Metazoa</taxon>
        <taxon>Echinodermata</taxon>
        <taxon>Eleutherozoa</taxon>
        <taxon>Asterozoa</taxon>
        <taxon>Asteroidea</taxon>
        <taxon>Valvatacea</taxon>
        <taxon>Valvatida</taxon>
        <taxon>Asterinidae</taxon>
        <taxon>Patiria</taxon>
    </lineage>
</organism>
<dbReference type="GeneID" id="119741516"/>